<keyword evidence="6 10" id="KW-0051">Antiviral defense</keyword>
<gene>
    <name evidence="10 11" type="primary">cas1</name>
    <name evidence="11" type="ORF">KUV50_16620</name>
</gene>
<evidence type="ECO:0000313" key="11">
    <source>
        <dbReference type="EMBL" id="MBY5959780.1"/>
    </source>
</evidence>
<feature type="binding site" evidence="10">
    <location>
        <position position="245"/>
    </location>
    <ligand>
        <name>Mn(2+)</name>
        <dbReference type="ChEBI" id="CHEBI:29035"/>
    </ligand>
</feature>
<keyword evidence="3 10" id="KW-0255">Endonuclease</keyword>
<dbReference type="CDD" id="cd09634">
    <property type="entry name" value="Cas1_I-II-III"/>
    <property type="match status" value="1"/>
</dbReference>
<dbReference type="EMBL" id="JAHVHU010000017">
    <property type="protein sequence ID" value="MBY5959780.1"/>
    <property type="molecule type" value="Genomic_DNA"/>
</dbReference>
<keyword evidence="5 10" id="KW-0460">Magnesium</keyword>
<keyword evidence="1 10" id="KW-0540">Nuclease</keyword>
<feature type="binding site" evidence="10">
    <location>
        <position position="230"/>
    </location>
    <ligand>
        <name>Mn(2+)</name>
        <dbReference type="ChEBI" id="CHEBI:29035"/>
    </ligand>
</feature>
<organism evidence="11 12">
    <name type="scientific">Membranihabitans marinus</name>
    <dbReference type="NCBI Taxonomy" id="1227546"/>
    <lineage>
        <taxon>Bacteria</taxon>
        <taxon>Pseudomonadati</taxon>
        <taxon>Bacteroidota</taxon>
        <taxon>Saprospiria</taxon>
        <taxon>Saprospirales</taxon>
        <taxon>Saprospiraceae</taxon>
        <taxon>Membranihabitans</taxon>
    </lineage>
</organism>
<dbReference type="GO" id="GO:0003677">
    <property type="term" value="F:DNA binding"/>
    <property type="evidence" value="ECO:0007669"/>
    <property type="project" value="UniProtKB-KW"/>
</dbReference>
<protein>
    <recommendedName>
        <fullName evidence="10">CRISPR-associated endonuclease Cas1</fullName>
        <ecNumber evidence="10">3.1.-.-</ecNumber>
    </recommendedName>
</protein>
<feature type="binding site" evidence="10">
    <location>
        <position position="165"/>
    </location>
    <ligand>
        <name>Mn(2+)</name>
        <dbReference type="ChEBI" id="CHEBI:29035"/>
    </ligand>
</feature>
<comment type="caution">
    <text evidence="11">The sequence shown here is derived from an EMBL/GenBank/DDBJ whole genome shotgun (WGS) entry which is preliminary data.</text>
</comment>
<dbReference type="PANTHER" id="PTHR34353:SF2">
    <property type="entry name" value="CRISPR-ASSOCIATED ENDONUCLEASE CAS1 1"/>
    <property type="match status" value="1"/>
</dbReference>
<dbReference type="Proteomes" id="UP000753961">
    <property type="component" value="Unassembled WGS sequence"/>
</dbReference>
<dbReference type="InterPro" id="IPR042211">
    <property type="entry name" value="CRISPR-assoc_Cas1_N"/>
</dbReference>
<evidence type="ECO:0000256" key="1">
    <source>
        <dbReference type="ARBA" id="ARBA00022722"/>
    </source>
</evidence>
<dbReference type="GO" id="GO:0051607">
    <property type="term" value="P:defense response to virus"/>
    <property type="evidence" value="ECO:0007669"/>
    <property type="project" value="UniProtKB-UniRule"/>
</dbReference>
<dbReference type="GO" id="GO:0004519">
    <property type="term" value="F:endonuclease activity"/>
    <property type="evidence" value="ECO:0007669"/>
    <property type="project" value="UniProtKB-UniRule"/>
</dbReference>
<dbReference type="GO" id="GO:0043571">
    <property type="term" value="P:maintenance of CRISPR repeat elements"/>
    <property type="evidence" value="ECO:0007669"/>
    <property type="project" value="UniProtKB-UniRule"/>
</dbReference>
<keyword evidence="4 10" id="KW-0378">Hydrolase</keyword>
<dbReference type="Gene3D" id="3.100.10.20">
    <property type="entry name" value="CRISPR-associated endonuclease Cas1, N-terminal domain"/>
    <property type="match status" value="1"/>
</dbReference>
<dbReference type="RefSeq" id="WP_222581315.1">
    <property type="nucleotide sequence ID" value="NZ_JAHVHU010000017.1"/>
</dbReference>
<evidence type="ECO:0000256" key="6">
    <source>
        <dbReference type="ARBA" id="ARBA00023118"/>
    </source>
</evidence>
<evidence type="ECO:0000313" key="12">
    <source>
        <dbReference type="Proteomes" id="UP000753961"/>
    </source>
</evidence>
<evidence type="ECO:0000256" key="4">
    <source>
        <dbReference type="ARBA" id="ARBA00022801"/>
    </source>
</evidence>
<evidence type="ECO:0000256" key="8">
    <source>
        <dbReference type="ARBA" id="ARBA00023211"/>
    </source>
</evidence>
<keyword evidence="2 10" id="KW-0479">Metal-binding</keyword>
<dbReference type="GO" id="GO:0046872">
    <property type="term" value="F:metal ion binding"/>
    <property type="evidence" value="ECO:0007669"/>
    <property type="project" value="UniProtKB-UniRule"/>
</dbReference>
<dbReference type="Pfam" id="PF01867">
    <property type="entry name" value="Cas_Cas1"/>
    <property type="match status" value="1"/>
</dbReference>
<evidence type="ECO:0000256" key="10">
    <source>
        <dbReference type="HAMAP-Rule" id="MF_01470"/>
    </source>
</evidence>
<dbReference type="EC" id="3.1.-.-" evidence="10"/>
<keyword evidence="8 10" id="KW-0464">Manganese</keyword>
<comment type="function">
    <text evidence="10">CRISPR (clustered regularly interspaced short palindromic repeat), is an adaptive immune system that provides protection against mobile genetic elements (viruses, transposable elements and conjugative plasmids). CRISPR clusters contain spacers, sequences complementary to antecedent mobile elements, and target invading nucleic acids. CRISPR clusters are transcribed and processed into CRISPR RNA (crRNA). Acts as a dsDNA endonuclease. Involved in the integration of spacer DNA into the CRISPR cassette.</text>
</comment>
<evidence type="ECO:0000256" key="3">
    <source>
        <dbReference type="ARBA" id="ARBA00022759"/>
    </source>
</evidence>
<keyword evidence="7 10" id="KW-0238">DNA-binding</keyword>
<reference evidence="11" key="1">
    <citation type="submission" date="2021-06" db="EMBL/GenBank/DDBJ databases">
        <title>44 bacteria genomes isolated from Dapeng, Shenzhen.</title>
        <authorList>
            <person name="Zheng W."/>
            <person name="Yu S."/>
            <person name="Huang Y."/>
        </authorList>
    </citation>
    <scope>NUCLEOTIDE SEQUENCE</scope>
    <source>
        <strain evidence="11">DP5N28-2</strain>
    </source>
</reference>
<dbReference type="NCBIfam" id="TIGR00287">
    <property type="entry name" value="cas1"/>
    <property type="match status" value="1"/>
</dbReference>
<evidence type="ECO:0000256" key="2">
    <source>
        <dbReference type="ARBA" id="ARBA00022723"/>
    </source>
</evidence>
<dbReference type="InterPro" id="IPR042206">
    <property type="entry name" value="CRISPR-assoc_Cas1_C"/>
</dbReference>
<evidence type="ECO:0000256" key="7">
    <source>
        <dbReference type="ARBA" id="ARBA00023125"/>
    </source>
</evidence>
<dbReference type="GO" id="GO:0016787">
    <property type="term" value="F:hydrolase activity"/>
    <property type="evidence" value="ECO:0007669"/>
    <property type="project" value="UniProtKB-KW"/>
</dbReference>
<evidence type="ECO:0000256" key="5">
    <source>
        <dbReference type="ARBA" id="ARBA00022842"/>
    </source>
</evidence>
<comment type="cofactor">
    <cofactor evidence="10">
        <name>Mg(2+)</name>
        <dbReference type="ChEBI" id="CHEBI:18420"/>
    </cofactor>
    <cofactor evidence="10">
        <name>Mn(2+)</name>
        <dbReference type="ChEBI" id="CHEBI:29035"/>
    </cofactor>
</comment>
<accession>A0A953HWH4</accession>
<proteinExistence type="inferred from homology"/>
<name>A0A953HWH4_9BACT</name>
<evidence type="ECO:0000256" key="9">
    <source>
        <dbReference type="ARBA" id="ARBA00038592"/>
    </source>
</evidence>
<comment type="subunit">
    <text evidence="9 10">Homodimer, forms a heterotetramer with a Cas2 homodimer.</text>
</comment>
<dbReference type="PANTHER" id="PTHR34353">
    <property type="entry name" value="CRISPR-ASSOCIATED ENDONUCLEASE CAS1 1"/>
    <property type="match status" value="1"/>
</dbReference>
<dbReference type="AlphaFoldDB" id="A0A953HWH4"/>
<dbReference type="InterPro" id="IPR050646">
    <property type="entry name" value="Cas1"/>
</dbReference>
<dbReference type="HAMAP" id="MF_01470">
    <property type="entry name" value="Cas1"/>
    <property type="match status" value="1"/>
</dbReference>
<keyword evidence="12" id="KW-1185">Reference proteome</keyword>
<dbReference type="InterPro" id="IPR002729">
    <property type="entry name" value="CRISPR-assoc_Cas1"/>
</dbReference>
<comment type="similarity">
    <text evidence="10">Belongs to the CRISPR-associated endonuclease Cas1 family.</text>
</comment>
<sequence>MEIILDSYGTFVQMKNKMLFIKPKDKENIYVPLDKIDTMVVFPGVRITSDVLFSLMHHQVDVVLQTRKGSVKGRVWNNRFGSIANIRKNQLKLAKKEIACRWVIEMITRKIYNQKNLTSVLYQQHLDQADHPGKTLQKIEGCLNKMDLLPVHSMPVIESELRNLEARAAQYYWSWIKSLIPRIYQFPGRVTRQSSDPVNSMLSYGYAMLYHKIESAVIKAGLDPQIGWFHKNQYNKPVLVYDLIEPYRVWVDQVVVGLCTELTVPKALFKFKDGSCEMTRPARKILSVSINKFLDQSTKHKGKRYKRGYLFFLEARSLASKVKSQS</sequence>
<dbReference type="Gene3D" id="1.20.120.920">
    <property type="entry name" value="CRISPR-associated endonuclease Cas1, C-terminal domain"/>
    <property type="match status" value="1"/>
</dbReference>